<evidence type="ECO:0000313" key="5">
    <source>
        <dbReference type="Proteomes" id="UP000247698"/>
    </source>
</evidence>
<gene>
    <name evidence="3" type="ORF">DK873_01970</name>
    <name evidence="2" type="ORF">JF74_03900</name>
</gene>
<evidence type="ECO:0000313" key="2">
    <source>
        <dbReference type="EMBL" id="KJY57367.1"/>
    </source>
</evidence>
<proteinExistence type="predicted"/>
<evidence type="ECO:0000313" key="4">
    <source>
        <dbReference type="Proteomes" id="UP000033531"/>
    </source>
</evidence>
<evidence type="ECO:0000313" key="3">
    <source>
        <dbReference type="EMBL" id="PXY83975.1"/>
    </source>
</evidence>
<dbReference type="Pfam" id="PF13302">
    <property type="entry name" value="Acetyltransf_3"/>
    <property type="match status" value="1"/>
</dbReference>
<dbReference type="Proteomes" id="UP000033531">
    <property type="component" value="Unassembled WGS sequence"/>
</dbReference>
<sequence>MFTIGQFTVNNLDISLVLPEVSHAEALYEIIVHDRDQLAHFLPWAGKIASVKDEVDFIKAMRVDTANYKKLVLVVLVNGKPAGMVDLHNIKLKNESGEIGYWLGQKYQGNGIMTQAVKKLVDVSFNQFGLHSIKLLADHNNKPSRAIAERLHFEYVARLKDEVKYHGKFCDMELYITFNSKN</sequence>
<dbReference type="Gene3D" id="3.40.630.30">
    <property type="match status" value="1"/>
</dbReference>
<dbReference type="OrthoDB" id="9784707at2"/>
<dbReference type="HOGENOM" id="CLU_013985_3_0_9"/>
<name>A0A0F4LET9_9LACO</name>
<dbReference type="PANTHER" id="PTHR43441:SF11">
    <property type="entry name" value="RIBOSOMAL-PROTEIN-SERINE ACETYLTRANSFERASE"/>
    <property type="match status" value="1"/>
</dbReference>
<feature type="domain" description="N-acetyltransferase" evidence="1">
    <location>
        <begin position="25"/>
        <end position="177"/>
    </location>
</feature>
<dbReference type="RefSeq" id="WP_046324362.1">
    <property type="nucleotide sequence ID" value="NZ_JBHTMT010000008.1"/>
</dbReference>
<dbReference type="InterPro" id="IPR051908">
    <property type="entry name" value="Ribosomal_N-acetyltransferase"/>
</dbReference>
<dbReference type="PANTHER" id="PTHR43441">
    <property type="entry name" value="RIBOSOMAL-PROTEIN-SERINE ACETYLTRANSFERASE"/>
    <property type="match status" value="1"/>
</dbReference>
<dbReference type="EMBL" id="QGLG01000002">
    <property type="protein sequence ID" value="PXY83975.1"/>
    <property type="molecule type" value="Genomic_DNA"/>
</dbReference>
<dbReference type="GO" id="GO:0008999">
    <property type="term" value="F:protein-N-terminal-alanine acetyltransferase activity"/>
    <property type="evidence" value="ECO:0007669"/>
    <property type="project" value="TreeGrafter"/>
</dbReference>
<dbReference type="PATRIC" id="fig|1218507.3.peg.557"/>
<dbReference type="SUPFAM" id="SSF55729">
    <property type="entry name" value="Acyl-CoA N-acyltransferases (Nat)"/>
    <property type="match status" value="1"/>
</dbReference>
<reference evidence="2 4" key="1">
    <citation type="submission" date="2015-01" db="EMBL/GenBank/DDBJ databases">
        <title>Comparative genomics of the lactic acid bacteria isolated from the honey bee gut.</title>
        <authorList>
            <person name="Ellegaard K.M."/>
            <person name="Tamarit D."/>
            <person name="Javelind E."/>
            <person name="Olofsson T."/>
            <person name="Andersson S.G."/>
            <person name="Vasquez A."/>
        </authorList>
    </citation>
    <scope>NUCLEOTIDE SEQUENCE [LARGE SCALE GENOMIC DNA]</scope>
    <source>
        <strain evidence="2 4">Hma8</strain>
    </source>
</reference>
<organism evidence="2 4">
    <name type="scientific">Lactobacillus melliventris</name>
    <dbReference type="NCBI Taxonomy" id="1218507"/>
    <lineage>
        <taxon>Bacteria</taxon>
        <taxon>Bacillati</taxon>
        <taxon>Bacillota</taxon>
        <taxon>Bacilli</taxon>
        <taxon>Lactobacillales</taxon>
        <taxon>Lactobacillaceae</taxon>
        <taxon>Lactobacillus</taxon>
    </lineage>
</organism>
<dbReference type="GO" id="GO:1990189">
    <property type="term" value="F:protein N-terminal-serine acetyltransferase activity"/>
    <property type="evidence" value="ECO:0007669"/>
    <property type="project" value="TreeGrafter"/>
</dbReference>
<dbReference type="InterPro" id="IPR016181">
    <property type="entry name" value="Acyl_CoA_acyltransferase"/>
</dbReference>
<reference evidence="3 5" key="2">
    <citation type="submission" date="2018-05" db="EMBL/GenBank/DDBJ databases">
        <title>Reference genomes for bee gut microbiota database.</title>
        <authorList>
            <person name="Ellegaard K.M."/>
        </authorList>
    </citation>
    <scope>NUCLEOTIDE SEQUENCE [LARGE SCALE GENOMIC DNA]</scope>
    <source>
        <strain evidence="3 5">ESL0184</strain>
    </source>
</reference>
<keyword evidence="2" id="KW-0808">Transferase</keyword>
<accession>A0A0F4LET9</accession>
<keyword evidence="5" id="KW-1185">Reference proteome</keyword>
<dbReference type="Proteomes" id="UP000247698">
    <property type="component" value="Unassembled WGS sequence"/>
</dbReference>
<comment type="caution">
    <text evidence="2">The sequence shown here is derived from an EMBL/GenBank/DDBJ whole genome shotgun (WGS) entry which is preliminary data.</text>
</comment>
<dbReference type="PROSITE" id="PS51186">
    <property type="entry name" value="GNAT"/>
    <property type="match status" value="1"/>
</dbReference>
<evidence type="ECO:0000259" key="1">
    <source>
        <dbReference type="PROSITE" id="PS51186"/>
    </source>
</evidence>
<dbReference type="InterPro" id="IPR000182">
    <property type="entry name" value="GNAT_dom"/>
</dbReference>
<dbReference type="EMBL" id="JXLI01000008">
    <property type="protein sequence ID" value="KJY57367.1"/>
    <property type="molecule type" value="Genomic_DNA"/>
</dbReference>
<dbReference type="STRING" id="1218507.JF74_03900"/>
<dbReference type="GO" id="GO:0005737">
    <property type="term" value="C:cytoplasm"/>
    <property type="evidence" value="ECO:0007669"/>
    <property type="project" value="TreeGrafter"/>
</dbReference>
<protein>
    <submittedName>
        <fullName evidence="2 3">Acetyltransferase</fullName>
    </submittedName>
</protein>
<dbReference type="AlphaFoldDB" id="A0A0F4LET9"/>